<comment type="cofactor">
    <cofactor evidence="1">
        <name>pyridoxal 5'-phosphate</name>
        <dbReference type="ChEBI" id="CHEBI:597326"/>
    </cofactor>
</comment>
<evidence type="ECO:0000256" key="4">
    <source>
        <dbReference type="ARBA" id="ARBA00022679"/>
    </source>
</evidence>
<comment type="similarity">
    <text evidence="2">Belongs to the class-I pyridoxal-phosphate-dependent aminotransferase family.</text>
</comment>
<name>A0A4Z1A690_9LEPT</name>
<proteinExistence type="inferred from homology"/>
<keyword evidence="5" id="KW-0663">Pyridoxal phosphate</keyword>
<dbReference type="CDD" id="cd00609">
    <property type="entry name" value="AAT_like"/>
    <property type="match status" value="1"/>
</dbReference>
<organism evidence="8 9">
    <name type="scientific">Leptospira jelokensis</name>
    <dbReference type="NCBI Taxonomy" id="2484931"/>
    <lineage>
        <taxon>Bacteria</taxon>
        <taxon>Pseudomonadati</taxon>
        <taxon>Spirochaetota</taxon>
        <taxon>Spirochaetia</taxon>
        <taxon>Leptospirales</taxon>
        <taxon>Leptospiraceae</taxon>
        <taxon>Leptospira</taxon>
    </lineage>
</organism>
<keyword evidence="3 8" id="KW-0032">Aminotransferase</keyword>
<dbReference type="Gene3D" id="3.90.1150.10">
    <property type="entry name" value="Aspartate Aminotransferase, domain 1"/>
    <property type="match status" value="1"/>
</dbReference>
<dbReference type="GO" id="GO:0030170">
    <property type="term" value="F:pyridoxal phosphate binding"/>
    <property type="evidence" value="ECO:0007669"/>
    <property type="project" value="InterPro"/>
</dbReference>
<evidence type="ECO:0000256" key="6">
    <source>
        <dbReference type="ARBA" id="ARBA00026106"/>
    </source>
</evidence>
<gene>
    <name evidence="8" type="ORF">EHQ62_02475</name>
</gene>
<dbReference type="AlphaFoldDB" id="A0A4Z1A690"/>
<accession>A0A4Z1A690</accession>
<dbReference type="RefSeq" id="WP_135640678.1">
    <property type="nucleotide sequence ID" value="NZ_RQGH01000008.1"/>
</dbReference>
<evidence type="ECO:0000256" key="5">
    <source>
        <dbReference type="ARBA" id="ARBA00022898"/>
    </source>
</evidence>
<evidence type="ECO:0000256" key="2">
    <source>
        <dbReference type="ARBA" id="ARBA00007441"/>
    </source>
</evidence>
<dbReference type="Pfam" id="PF00155">
    <property type="entry name" value="Aminotran_1_2"/>
    <property type="match status" value="1"/>
</dbReference>
<dbReference type="InterPro" id="IPR004839">
    <property type="entry name" value="Aminotransferase_I/II_large"/>
</dbReference>
<dbReference type="PANTHER" id="PTHR43488">
    <property type="entry name" value="GLUTAMATE-PYRUVATE AMINOTRANSFERASE ALAA"/>
    <property type="match status" value="1"/>
</dbReference>
<dbReference type="Proteomes" id="UP000297567">
    <property type="component" value="Unassembled WGS sequence"/>
</dbReference>
<dbReference type="EC" id="2.6.1.2" evidence="6"/>
<dbReference type="InterPro" id="IPR051926">
    <property type="entry name" value="Ala_Aminotransferase"/>
</dbReference>
<feature type="domain" description="Aminotransferase class I/classII large" evidence="7">
    <location>
        <begin position="83"/>
        <end position="372"/>
    </location>
</feature>
<keyword evidence="4 8" id="KW-0808">Transferase</keyword>
<dbReference type="GO" id="GO:0004021">
    <property type="term" value="F:L-alanine:2-oxoglutarate aminotransferase activity"/>
    <property type="evidence" value="ECO:0007669"/>
    <property type="project" value="UniProtKB-EC"/>
</dbReference>
<sequence length="398" mass="45073">MTKENSSFISNRLQSLGDLESENEISLTKTRLIQSGQKILDLTNSNPTQVGLEFPTSVLSHILSNLNVSVYDPIPEGLELTRGEIASEYRKRGIIAETNQLHLTASTSEAYSYLFKLLTNPGDEVLTPNPGYPLFHFLLGFENLKEVHYDLKTDPLTGQWVYDAETIASSISTKTKAIILVSPANPTGSKTTETFWEEWDSFGINLPIIIDEVFEPYDFSGNPHHLPQFPKYPVFVCNGFSKLLALPQTKLAWILNLSPEPYFAQMQKHLSFLADTYLSVNSFIQLAAKELLPWKTMIQNRIRTRVMRNRALCFEFVTQSTAVKKIPETEAGWYYLLELETEQKDESIVLDILTSTGVFVQPGSWYGFSHNKCILVISLITEEETLEKGLNLLQTFLK</sequence>
<comment type="caution">
    <text evidence="8">The sequence shown here is derived from an EMBL/GenBank/DDBJ whole genome shotgun (WGS) entry which is preliminary data.</text>
</comment>
<dbReference type="InterPro" id="IPR015422">
    <property type="entry name" value="PyrdxlP-dep_Trfase_small"/>
</dbReference>
<keyword evidence="9" id="KW-1185">Reference proteome</keyword>
<dbReference type="EMBL" id="RQGH01000008">
    <property type="protein sequence ID" value="TGL74965.1"/>
    <property type="molecule type" value="Genomic_DNA"/>
</dbReference>
<dbReference type="InterPro" id="IPR015424">
    <property type="entry name" value="PyrdxlP-dep_Trfase"/>
</dbReference>
<dbReference type="Gene3D" id="3.40.640.10">
    <property type="entry name" value="Type I PLP-dependent aspartate aminotransferase-like (Major domain)"/>
    <property type="match status" value="1"/>
</dbReference>
<evidence type="ECO:0000256" key="1">
    <source>
        <dbReference type="ARBA" id="ARBA00001933"/>
    </source>
</evidence>
<reference evidence="8" key="1">
    <citation type="journal article" date="2019" name="PLoS Negl. Trop. Dis.">
        <title>Revisiting the worldwide diversity of Leptospira species in the environment.</title>
        <authorList>
            <person name="Vincent A.T."/>
            <person name="Schiettekatte O."/>
            <person name="Bourhy P."/>
            <person name="Veyrier F.J."/>
            <person name="Picardeau M."/>
        </authorList>
    </citation>
    <scope>NUCLEOTIDE SEQUENCE [LARGE SCALE GENOMIC DNA]</scope>
    <source>
        <strain evidence="8">201702451</strain>
    </source>
</reference>
<evidence type="ECO:0000313" key="9">
    <source>
        <dbReference type="Proteomes" id="UP000297567"/>
    </source>
</evidence>
<dbReference type="InterPro" id="IPR015421">
    <property type="entry name" value="PyrdxlP-dep_Trfase_major"/>
</dbReference>
<evidence type="ECO:0000259" key="7">
    <source>
        <dbReference type="Pfam" id="PF00155"/>
    </source>
</evidence>
<protein>
    <recommendedName>
        <fullName evidence="6">alanine transaminase</fullName>
        <ecNumber evidence="6">2.6.1.2</ecNumber>
    </recommendedName>
</protein>
<dbReference type="SUPFAM" id="SSF53383">
    <property type="entry name" value="PLP-dependent transferases"/>
    <property type="match status" value="1"/>
</dbReference>
<evidence type="ECO:0000256" key="3">
    <source>
        <dbReference type="ARBA" id="ARBA00022576"/>
    </source>
</evidence>
<dbReference type="PANTHER" id="PTHR43488:SF2">
    <property type="entry name" value="GLUTAMATE-PYRUVATE AMINOTRANSFERASE ALAA"/>
    <property type="match status" value="1"/>
</dbReference>
<evidence type="ECO:0000313" key="8">
    <source>
        <dbReference type="EMBL" id="TGL74965.1"/>
    </source>
</evidence>